<keyword evidence="6" id="KW-1185">Reference proteome</keyword>
<dbReference type="InterPro" id="IPR000845">
    <property type="entry name" value="Nucleoside_phosphorylase_d"/>
</dbReference>
<dbReference type="PANTHER" id="PTHR43691:SF11">
    <property type="entry name" value="FI09636P-RELATED"/>
    <property type="match status" value="1"/>
</dbReference>
<dbReference type="EC" id="2.4.2.3" evidence="1"/>
<gene>
    <name evidence="5" type="ORF">N7548_07195</name>
</gene>
<dbReference type="Proteomes" id="UP001177160">
    <property type="component" value="Unassembled WGS sequence"/>
</dbReference>
<dbReference type="PANTHER" id="PTHR43691">
    <property type="entry name" value="URIDINE PHOSPHORYLASE"/>
    <property type="match status" value="1"/>
</dbReference>
<sequence length="248" mass="28200">MPYPILEFDDHDDVFIKPYFNVLDLPKVENLIITFFKEVVNELLENKAIDVYMHLKGENDYTFYKFVNDDTLIFHGGIGGPLCGGMMEEAIAMGIKRILFCGGGGILKQMPVGHCIVIDSAIRDEGTSYHYAKPSREMVVDPNIVNILDQGLNRLNVPHVVGKTWTTDAFYRETKDRVQRRREEGAILVEMEQASLIAIAQFRKVKYGAICYAGDDLTSDVWDSRQWKSRQSVRSLLVSVCQELVKTI</sequence>
<dbReference type="SUPFAM" id="SSF53167">
    <property type="entry name" value="Purine and uridine phosphorylases"/>
    <property type="match status" value="1"/>
</dbReference>
<evidence type="ECO:0000313" key="6">
    <source>
        <dbReference type="Proteomes" id="UP001177160"/>
    </source>
</evidence>
<dbReference type="RefSeq" id="WP_263608790.1">
    <property type="nucleotide sequence ID" value="NZ_JAOVQM010000007.1"/>
</dbReference>
<name>A0ABT2Y785_9MOLU</name>
<accession>A0ABT2Y785</accession>
<protein>
    <recommendedName>
        <fullName evidence="2">Uridine phosphorylase</fullName>
        <ecNumber evidence="1">2.4.2.3</ecNumber>
    </recommendedName>
</protein>
<feature type="domain" description="Nucleoside phosphorylase" evidence="4">
    <location>
        <begin position="32"/>
        <end position="239"/>
    </location>
</feature>
<dbReference type="EMBL" id="JAOVQM010000007">
    <property type="protein sequence ID" value="MCV2232601.1"/>
    <property type="molecule type" value="Genomic_DNA"/>
</dbReference>
<reference evidence="5" key="1">
    <citation type="submission" date="2022-09" db="EMBL/GenBank/DDBJ databases">
        <title>Novel Mycoplasma species identified in domestic and wild animals.</title>
        <authorList>
            <person name="Volokhov D.V."/>
            <person name="Furtak V.A."/>
            <person name="Zagorodnyaya T.A."/>
        </authorList>
    </citation>
    <scope>NUCLEOTIDE SEQUENCE</scope>
    <source>
        <strain evidence="5">Oakley</strain>
    </source>
</reference>
<evidence type="ECO:0000259" key="4">
    <source>
        <dbReference type="Pfam" id="PF01048"/>
    </source>
</evidence>
<organism evidence="5 6">
    <name type="scientific">Paracholeplasma manati</name>
    <dbReference type="NCBI Taxonomy" id="591373"/>
    <lineage>
        <taxon>Bacteria</taxon>
        <taxon>Bacillati</taxon>
        <taxon>Mycoplasmatota</taxon>
        <taxon>Mollicutes</taxon>
        <taxon>Acholeplasmatales</taxon>
        <taxon>Acholeplasmataceae</taxon>
        <taxon>Paracholeplasma</taxon>
    </lineage>
</organism>
<evidence type="ECO:0000256" key="3">
    <source>
        <dbReference type="ARBA" id="ARBA00048447"/>
    </source>
</evidence>
<proteinExistence type="predicted"/>
<dbReference type="Pfam" id="PF01048">
    <property type="entry name" value="PNP_UDP_1"/>
    <property type="match status" value="1"/>
</dbReference>
<evidence type="ECO:0000313" key="5">
    <source>
        <dbReference type="EMBL" id="MCV2232601.1"/>
    </source>
</evidence>
<dbReference type="CDD" id="cd09007">
    <property type="entry name" value="NP-I_spr0068"/>
    <property type="match status" value="1"/>
</dbReference>
<evidence type="ECO:0000256" key="1">
    <source>
        <dbReference type="ARBA" id="ARBA00011888"/>
    </source>
</evidence>
<evidence type="ECO:0000256" key="2">
    <source>
        <dbReference type="ARBA" id="ARBA00021980"/>
    </source>
</evidence>
<comment type="catalytic activity">
    <reaction evidence="3">
        <text>uridine + phosphate = alpha-D-ribose 1-phosphate + uracil</text>
        <dbReference type="Rhea" id="RHEA:24388"/>
        <dbReference type="ChEBI" id="CHEBI:16704"/>
        <dbReference type="ChEBI" id="CHEBI:17568"/>
        <dbReference type="ChEBI" id="CHEBI:43474"/>
        <dbReference type="ChEBI" id="CHEBI:57720"/>
        <dbReference type="EC" id="2.4.2.3"/>
    </reaction>
</comment>
<dbReference type="Gene3D" id="3.40.50.1580">
    <property type="entry name" value="Nucleoside phosphorylase domain"/>
    <property type="match status" value="1"/>
</dbReference>
<comment type="caution">
    <text evidence="5">The sequence shown here is derived from an EMBL/GenBank/DDBJ whole genome shotgun (WGS) entry which is preliminary data.</text>
</comment>
<dbReference type="InterPro" id="IPR035994">
    <property type="entry name" value="Nucleoside_phosphorylase_sf"/>
</dbReference>